<dbReference type="Pfam" id="PF01471">
    <property type="entry name" value="PG_binding_1"/>
    <property type="match status" value="1"/>
</dbReference>
<sequence length="255" mass="26204">MDPVFGHVAPPDAGEPLPLNDADLELFEFERPAPGALPEEVAAGPRQDVPEFSRSAPGPSGRGWRYGLVAGAAAVVLVTAGVASGFFSSGPDTDDQAGPPGGAGESVSVPDSSSPSPSSTKSERASRSSQRPTSSPSVSESVTPSSSAPPTTSQPPSSASSTAAKPTPTSQRPSEDAEDDGPQVLSRGDHGDQVVELQQRLQQLQLYIGPVNGNYSADVEDAVERFQQARQIDEEPGVYGPATRAAVEAETSDPS</sequence>
<dbReference type="RefSeq" id="WP_381825721.1">
    <property type="nucleotide sequence ID" value="NZ_JBHTCF010000001.1"/>
</dbReference>
<evidence type="ECO:0000313" key="4">
    <source>
        <dbReference type="Proteomes" id="UP001596523"/>
    </source>
</evidence>
<dbReference type="InterPro" id="IPR002477">
    <property type="entry name" value="Peptidoglycan-bd-like"/>
</dbReference>
<dbReference type="InterPro" id="IPR036366">
    <property type="entry name" value="PGBDSf"/>
</dbReference>
<feature type="domain" description="Peptidoglycan binding-like" evidence="2">
    <location>
        <begin position="191"/>
        <end position="246"/>
    </location>
</feature>
<evidence type="ECO:0000259" key="2">
    <source>
        <dbReference type="Pfam" id="PF01471"/>
    </source>
</evidence>
<proteinExistence type="predicted"/>
<dbReference type="Gene3D" id="1.10.101.10">
    <property type="entry name" value="PGBD-like superfamily/PGBD"/>
    <property type="match status" value="1"/>
</dbReference>
<keyword evidence="4" id="KW-1185">Reference proteome</keyword>
<organism evidence="3 4">
    <name type="scientific">Streptomyces monticola</name>
    <dbReference type="NCBI Taxonomy" id="2666263"/>
    <lineage>
        <taxon>Bacteria</taxon>
        <taxon>Bacillati</taxon>
        <taxon>Actinomycetota</taxon>
        <taxon>Actinomycetes</taxon>
        <taxon>Kitasatosporales</taxon>
        <taxon>Streptomycetaceae</taxon>
        <taxon>Streptomyces</taxon>
    </lineage>
</organism>
<protein>
    <submittedName>
        <fullName evidence="3">Peptidoglycan-binding protein</fullName>
    </submittedName>
</protein>
<feature type="region of interest" description="Disordered" evidence="1">
    <location>
        <begin position="233"/>
        <end position="255"/>
    </location>
</feature>
<dbReference type="EMBL" id="JBHTCF010000001">
    <property type="protein sequence ID" value="MFC7302997.1"/>
    <property type="molecule type" value="Genomic_DNA"/>
</dbReference>
<evidence type="ECO:0000256" key="1">
    <source>
        <dbReference type="SAM" id="MobiDB-lite"/>
    </source>
</evidence>
<evidence type="ECO:0000313" key="3">
    <source>
        <dbReference type="EMBL" id="MFC7302997.1"/>
    </source>
</evidence>
<dbReference type="SUPFAM" id="SSF47090">
    <property type="entry name" value="PGBD-like"/>
    <property type="match status" value="1"/>
</dbReference>
<name>A0ABW2JB02_9ACTN</name>
<reference evidence="4" key="1">
    <citation type="journal article" date="2019" name="Int. J. Syst. Evol. Microbiol.">
        <title>The Global Catalogue of Microorganisms (GCM) 10K type strain sequencing project: providing services to taxonomists for standard genome sequencing and annotation.</title>
        <authorList>
            <consortium name="The Broad Institute Genomics Platform"/>
            <consortium name="The Broad Institute Genome Sequencing Center for Infectious Disease"/>
            <person name="Wu L."/>
            <person name="Ma J."/>
        </authorList>
    </citation>
    <scope>NUCLEOTIDE SEQUENCE [LARGE SCALE GENOMIC DNA]</scope>
    <source>
        <strain evidence="4">SYNS20</strain>
    </source>
</reference>
<feature type="compositionally biased region" description="Low complexity" evidence="1">
    <location>
        <begin position="106"/>
        <end position="120"/>
    </location>
</feature>
<feature type="region of interest" description="Disordered" evidence="1">
    <location>
        <begin position="32"/>
        <end position="61"/>
    </location>
</feature>
<dbReference type="Proteomes" id="UP001596523">
    <property type="component" value="Unassembled WGS sequence"/>
</dbReference>
<feature type="region of interest" description="Disordered" evidence="1">
    <location>
        <begin position="84"/>
        <end position="193"/>
    </location>
</feature>
<feature type="compositionally biased region" description="Low complexity" evidence="1">
    <location>
        <begin position="127"/>
        <end position="170"/>
    </location>
</feature>
<dbReference type="InterPro" id="IPR036365">
    <property type="entry name" value="PGBD-like_sf"/>
</dbReference>
<comment type="caution">
    <text evidence="3">The sequence shown here is derived from an EMBL/GenBank/DDBJ whole genome shotgun (WGS) entry which is preliminary data.</text>
</comment>
<gene>
    <name evidence="3" type="ORF">ACFQVC_02030</name>
</gene>
<accession>A0ABW2JB02</accession>